<comment type="similarity">
    <text evidence="2">Belongs to the TMEM129 family.</text>
</comment>
<evidence type="ECO:0000313" key="7">
    <source>
        <dbReference type="EMBL" id="CAD1477763.1"/>
    </source>
</evidence>
<evidence type="ECO:0000256" key="6">
    <source>
        <dbReference type="SAM" id="Phobius"/>
    </source>
</evidence>
<keyword evidence="8" id="KW-1185">Reference proteome</keyword>
<gene>
    <name evidence="7" type="ORF">MHI_LOCUS751223</name>
</gene>
<protein>
    <recommendedName>
        <fullName evidence="9">Transmembrane protein 129</fullName>
    </recommendedName>
</protein>
<keyword evidence="3 6" id="KW-0812">Transmembrane</keyword>
<feature type="transmembrane region" description="Helical" evidence="6">
    <location>
        <begin position="91"/>
        <end position="112"/>
    </location>
</feature>
<evidence type="ECO:0000256" key="1">
    <source>
        <dbReference type="ARBA" id="ARBA00004141"/>
    </source>
</evidence>
<name>A0A6V7HCJ0_9HYME</name>
<evidence type="ECO:0000256" key="4">
    <source>
        <dbReference type="ARBA" id="ARBA00022989"/>
    </source>
</evidence>
<dbReference type="GO" id="GO:0016020">
    <property type="term" value="C:membrane"/>
    <property type="evidence" value="ECO:0007669"/>
    <property type="project" value="UniProtKB-SubCell"/>
</dbReference>
<organism evidence="7 8">
    <name type="scientific">Heterotrigona itama</name>
    <dbReference type="NCBI Taxonomy" id="395501"/>
    <lineage>
        <taxon>Eukaryota</taxon>
        <taxon>Metazoa</taxon>
        <taxon>Ecdysozoa</taxon>
        <taxon>Arthropoda</taxon>
        <taxon>Hexapoda</taxon>
        <taxon>Insecta</taxon>
        <taxon>Pterygota</taxon>
        <taxon>Neoptera</taxon>
        <taxon>Endopterygota</taxon>
        <taxon>Hymenoptera</taxon>
        <taxon>Apocrita</taxon>
        <taxon>Aculeata</taxon>
        <taxon>Apoidea</taxon>
        <taxon>Anthophila</taxon>
        <taxon>Apidae</taxon>
        <taxon>Heterotrigona</taxon>
    </lineage>
</organism>
<dbReference type="Proteomes" id="UP000752696">
    <property type="component" value="Unassembled WGS sequence"/>
</dbReference>
<dbReference type="Pfam" id="PF10272">
    <property type="entry name" value="Tmpp129"/>
    <property type="match status" value="1"/>
</dbReference>
<proteinExistence type="inferred from homology"/>
<dbReference type="GO" id="GO:0061630">
    <property type="term" value="F:ubiquitin protein ligase activity"/>
    <property type="evidence" value="ECO:0007669"/>
    <property type="project" value="InterPro"/>
</dbReference>
<dbReference type="PANTHER" id="PTHR31322">
    <property type="entry name" value="E3 UBIQUITIN-PROTEIN LIGASE TM129"/>
    <property type="match status" value="1"/>
</dbReference>
<evidence type="ECO:0000256" key="2">
    <source>
        <dbReference type="ARBA" id="ARBA00007332"/>
    </source>
</evidence>
<dbReference type="EMBL" id="CAJDYZ010010224">
    <property type="protein sequence ID" value="CAD1477763.1"/>
    <property type="molecule type" value="Genomic_DNA"/>
</dbReference>
<comment type="caution">
    <text evidence="7">The sequence shown here is derived from an EMBL/GenBank/DDBJ whole genome shotgun (WGS) entry which is preliminary data.</text>
</comment>
<feature type="transmembrane region" description="Helical" evidence="6">
    <location>
        <begin position="56"/>
        <end position="79"/>
    </location>
</feature>
<dbReference type="InterPro" id="IPR018801">
    <property type="entry name" value="TM129"/>
</dbReference>
<keyword evidence="4 6" id="KW-1133">Transmembrane helix</keyword>
<dbReference type="PANTHER" id="PTHR31322:SF2">
    <property type="entry name" value="E3 UBIQUITIN-PROTEIN LIGASE TM129"/>
    <property type="match status" value="1"/>
</dbReference>
<evidence type="ECO:0000256" key="3">
    <source>
        <dbReference type="ARBA" id="ARBA00022692"/>
    </source>
</evidence>
<sequence length="334" mass="38418">MSAFFYYTLFYILMSGCIIYPPTEFVSVGLTIKDIFSNWLGSENEFFVQYHIKRSVITLFVHSVLPCGYAFGLILFGHIDNINVLLSYVNLWSIFLACSILMPIYTLSKILIWSMNNWKKHPIAKNLAVYCNSSNNNNNNNILWTTVASDINVEYQRIDKVILTTNSITCVIVTDNWIIKVLPYKIMVAHQNDTALIVNRSDIHEMSPMTRGEVQFINIEVKPTRAGSQPFDIRLNVFDFKNLQDKVSRPIVILQNITFHKTLLDKFIDNFKQQVQENPRYEYAEELNQCIGCMQASSNVKLHKQCSSGIGSGNSEDCMICYCRPMWCIDCMAK</sequence>
<comment type="subcellular location">
    <subcellularLocation>
        <location evidence="1">Membrane</location>
        <topology evidence="1">Multi-pass membrane protein</topology>
    </subcellularLocation>
</comment>
<keyword evidence="5 6" id="KW-0472">Membrane</keyword>
<accession>A0A6V7HCJ0</accession>
<evidence type="ECO:0000256" key="5">
    <source>
        <dbReference type="ARBA" id="ARBA00023136"/>
    </source>
</evidence>
<dbReference type="OrthoDB" id="10055027at2759"/>
<dbReference type="GO" id="GO:0016567">
    <property type="term" value="P:protein ubiquitination"/>
    <property type="evidence" value="ECO:0007669"/>
    <property type="project" value="InterPro"/>
</dbReference>
<dbReference type="AlphaFoldDB" id="A0A6V7HCJ0"/>
<feature type="transmembrane region" description="Helical" evidence="6">
    <location>
        <begin position="6"/>
        <end position="23"/>
    </location>
</feature>
<feature type="non-terminal residue" evidence="7">
    <location>
        <position position="1"/>
    </location>
</feature>
<dbReference type="GO" id="GO:0005783">
    <property type="term" value="C:endoplasmic reticulum"/>
    <property type="evidence" value="ECO:0007669"/>
    <property type="project" value="TreeGrafter"/>
</dbReference>
<evidence type="ECO:0000313" key="8">
    <source>
        <dbReference type="Proteomes" id="UP000752696"/>
    </source>
</evidence>
<evidence type="ECO:0008006" key="9">
    <source>
        <dbReference type="Google" id="ProtNLM"/>
    </source>
</evidence>
<reference evidence="7" key="1">
    <citation type="submission" date="2020-07" db="EMBL/GenBank/DDBJ databases">
        <authorList>
            <person name="Nazaruddin N."/>
        </authorList>
    </citation>
    <scope>NUCLEOTIDE SEQUENCE</scope>
</reference>